<gene>
    <name evidence="1" type="ORF">L3Q82_015072</name>
</gene>
<accession>A0ACB8VVW2</accession>
<name>A0ACB8VVW2_9TELE</name>
<feature type="non-terminal residue" evidence="1">
    <location>
        <position position="442"/>
    </location>
</feature>
<protein>
    <submittedName>
        <fullName evidence="1">Uncharacterized protein</fullName>
    </submittedName>
</protein>
<evidence type="ECO:0000313" key="2">
    <source>
        <dbReference type="Proteomes" id="UP000831701"/>
    </source>
</evidence>
<comment type="caution">
    <text evidence="1">The sequence shown here is derived from an EMBL/GenBank/DDBJ whole genome shotgun (WGS) entry which is preliminary data.</text>
</comment>
<reference evidence="1" key="1">
    <citation type="submission" date="2022-04" db="EMBL/GenBank/DDBJ databases">
        <title>Jade perch genome.</title>
        <authorList>
            <person name="Chao B."/>
        </authorList>
    </citation>
    <scope>NUCLEOTIDE SEQUENCE</scope>
    <source>
        <strain evidence="1">CB-2022</strain>
    </source>
</reference>
<evidence type="ECO:0000313" key="1">
    <source>
        <dbReference type="EMBL" id="KAI3358658.1"/>
    </source>
</evidence>
<proteinExistence type="predicted"/>
<dbReference type="Proteomes" id="UP000831701">
    <property type="component" value="Chromosome 18"/>
</dbReference>
<dbReference type="EMBL" id="CM041548">
    <property type="protein sequence ID" value="KAI3358658.1"/>
    <property type="molecule type" value="Genomic_DNA"/>
</dbReference>
<organism evidence="1 2">
    <name type="scientific">Scortum barcoo</name>
    <name type="common">barcoo grunter</name>
    <dbReference type="NCBI Taxonomy" id="214431"/>
    <lineage>
        <taxon>Eukaryota</taxon>
        <taxon>Metazoa</taxon>
        <taxon>Chordata</taxon>
        <taxon>Craniata</taxon>
        <taxon>Vertebrata</taxon>
        <taxon>Euteleostomi</taxon>
        <taxon>Actinopterygii</taxon>
        <taxon>Neopterygii</taxon>
        <taxon>Teleostei</taxon>
        <taxon>Neoteleostei</taxon>
        <taxon>Acanthomorphata</taxon>
        <taxon>Eupercaria</taxon>
        <taxon>Centrarchiformes</taxon>
        <taxon>Terapontoidei</taxon>
        <taxon>Terapontidae</taxon>
        <taxon>Scortum</taxon>
    </lineage>
</organism>
<keyword evidence="2" id="KW-1185">Reference proteome</keyword>
<sequence>MSGQGGLTSDSVEEVAPSPAGPTADPLIAGKKPEESNSGDKSVEMRDEEEKDLKEEEEGQEDEEVVSSAHLEPSTLPWPGDKDKRPQMDIDVAVCSEKGVSEPEERDTSISRGSQDLSEEQSQAESDGKGKAKAKWRESMPEGERWRDDEIEVHRDDKGEGSLADDEDEEEEESNWISEKAALGFTPQVTIVCPTSKEVPAESRLFIERDDNKEPQTEPDSAGQFYQEWAEQDDKYYLCEHFCSEKLKLALGTVAALILFPLLVWGGYVLLPFDSPLLESAPLRVVYTLRCSFFAIIPILLGVLVQGVARLRHSTLKPLYQSELVHREVAVHWHYVNDSLALFLFYFLQLTVMATYISQDLVKLVPLLTIIFVFGRLIYWLFLSLGSSFRGMGFGFSFFPILVMLGANLYVLRLFVSRTRGGFRRRTAHDGSSSSSTALVGL</sequence>